<feature type="domain" description="NfeD-like C-terminal" evidence="6">
    <location>
        <begin position="187"/>
        <end position="239"/>
    </location>
</feature>
<evidence type="ECO:0000259" key="6">
    <source>
        <dbReference type="Pfam" id="PF01957"/>
    </source>
</evidence>
<keyword evidence="9" id="KW-1185">Reference proteome</keyword>
<dbReference type="Pfam" id="PF24961">
    <property type="entry name" value="NfeD_membrane"/>
    <property type="match status" value="1"/>
</dbReference>
<evidence type="ECO:0000256" key="2">
    <source>
        <dbReference type="ARBA" id="ARBA00022692"/>
    </source>
</evidence>
<dbReference type="EMBL" id="JBBNPP010000012">
    <property type="protein sequence ID" value="MEQ3347126.1"/>
    <property type="molecule type" value="Genomic_DNA"/>
</dbReference>
<evidence type="ECO:0000313" key="9">
    <source>
        <dbReference type="Proteomes" id="UP001491691"/>
    </source>
</evidence>
<proteinExistence type="predicted"/>
<accession>A0ABV1J1U2</accession>
<protein>
    <submittedName>
        <fullName evidence="8">NfeD family protein</fullName>
    </submittedName>
</protein>
<evidence type="ECO:0000256" key="4">
    <source>
        <dbReference type="ARBA" id="ARBA00023136"/>
    </source>
</evidence>
<dbReference type="RefSeq" id="WP_349188990.1">
    <property type="nucleotide sequence ID" value="NZ_JBBNPP010000012.1"/>
</dbReference>
<reference evidence="8 9" key="1">
    <citation type="submission" date="2024-04" db="EMBL/GenBank/DDBJ databases">
        <title>Human intestinal bacterial collection.</title>
        <authorList>
            <person name="Pauvert C."/>
            <person name="Hitch T.C.A."/>
            <person name="Clavel T."/>
        </authorList>
    </citation>
    <scope>NUCLEOTIDE SEQUENCE [LARGE SCALE GENOMIC DNA]</scope>
    <source>
        <strain evidence="8 9">CLA-SR-H019</strain>
    </source>
</reference>
<organism evidence="8 9">
    <name type="scientific">Peptoniphilus senegalensis</name>
    <dbReference type="NCBI Taxonomy" id="1465757"/>
    <lineage>
        <taxon>Bacteria</taxon>
        <taxon>Bacillati</taxon>
        <taxon>Bacillota</taxon>
        <taxon>Tissierellia</taxon>
        <taxon>Tissierellales</taxon>
        <taxon>Peptoniphilaceae</taxon>
        <taxon>Peptoniphilus</taxon>
    </lineage>
</organism>
<feature type="transmembrane region" description="Helical" evidence="5">
    <location>
        <begin position="39"/>
        <end position="57"/>
    </location>
</feature>
<feature type="domain" description="NfeD integral membrane" evidence="7">
    <location>
        <begin position="40"/>
        <end position="154"/>
    </location>
</feature>
<dbReference type="Gene3D" id="2.40.50.140">
    <property type="entry name" value="Nucleic acid-binding proteins"/>
    <property type="match status" value="1"/>
</dbReference>
<dbReference type="PANTHER" id="PTHR33507">
    <property type="entry name" value="INNER MEMBRANE PROTEIN YBBJ"/>
    <property type="match status" value="1"/>
</dbReference>
<dbReference type="Proteomes" id="UP001491691">
    <property type="component" value="Unassembled WGS sequence"/>
</dbReference>
<evidence type="ECO:0000259" key="7">
    <source>
        <dbReference type="Pfam" id="PF24961"/>
    </source>
</evidence>
<dbReference type="InterPro" id="IPR052165">
    <property type="entry name" value="Membrane_assoc_protease"/>
</dbReference>
<dbReference type="PANTHER" id="PTHR33507:SF3">
    <property type="entry name" value="INNER MEMBRANE PROTEIN YBBJ"/>
    <property type="match status" value="1"/>
</dbReference>
<feature type="transmembrane region" description="Helical" evidence="5">
    <location>
        <begin position="109"/>
        <end position="126"/>
    </location>
</feature>
<keyword evidence="2 5" id="KW-0812">Transmembrane</keyword>
<gene>
    <name evidence="8" type="ORF">AAA073_06735</name>
</gene>
<feature type="transmembrane region" description="Helical" evidence="5">
    <location>
        <begin position="62"/>
        <end position="80"/>
    </location>
</feature>
<dbReference type="Pfam" id="PF01957">
    <property type="entry name" value="NfeD"/>
    <property type="match status" value="1"/>
</dbReference>
<dbReference type="InterPro" id="IPR056739">
    <property type="entry name" value="NfeD_membrane"/>
</dbReference>
<keyword evidence="4 5" id="KW-0472">Membrane</keyword>
<feature type="transmembrane region" description="Helical" evidence="5">
    <location>
        <begin position="86"/>
        <end position="102"/>
    </location>
</feature>
<keyword evidence="3 5" id="KW-1133">Transmembrane helix</keyword>
<evidence type="ECO:0000313" key="8">
    <source>
        <dbReference type="EMBL" id="MEQ3347126.1"/>
    </source>
</evidence>
<dbReference type="InterPro" id="IPR002810">
    <property type="entry name" value="NfeD-like_C"/>
</dbReference>
<dbReference type="InterPro" id="IPR012340">
    <property type="entry name" value="NA-bd_OB-fold"/>
</dbReference>
<evidence type="ECO:0000256" key="5">
    <source>
        <dbReference type="SAM" id="Phobius"/>
    </source>
</evidence>
<comment type="caution">
    <text evidence="8">The sequence shown here is derived from an EMBL/GenBank/DDBJ whole genome shotgun (WGS) entry which is preliminary data.</text>
</comment>
<evidence type="ECO:0000256" key="1">
    <source>
        <dbReference type="ARBA" id="ARBA00004141"/>
    </source>
</evidence>
<evidence type="ECO:0000256" key="3">
    <source>
        <dbReference type="ARBA" id="ARBA00022989"/>
    </source>
</evidence>
<sequence length="241" mass="26435">MKNLKKYFCILSFFLSIINFVFAAGYNGALIENVFSNDYIFTFLLIIAIVGAVLEILTPGFGLGGVISFVAFGLFFWGNIVMGNTNWFEILLFVIGLLLLAFEIMIPGFGVAGISGILAISAALVLSMRDIYFAIFSLAIALVISVVLGIILFKRGIDSEVIKRLRLFTESSTEKGYVGVKSEEVKLGDVLTTKTALRPTGYAVLDDKKMEVISDVGFIGKDEEVRVVRINGARIFVKKNI</sequence>
<feature type="transmembrane region" description="Helical" evidence="5">
    <location>
        <begin position="132"/>
        <end position="153"/>
    </location>
</feature>
<comment type="subcellular location">
    <subcellularLocation>
        <location evidence="1">Membrane</location>
        <topology evidence="1">Multi-pass membrane protein</topology>
    </subcellularLocation>
</comment>
<name>A0ABV1J1U2_9FIRM</name>